<reference evidence="3" key="1">
    <citation type="journal article" date="2023" name="Mol. Phylogenet. Evol.">
        <title>Genome-scale phylogeny and comparative genomics of the fungal order Sordariales.</title>
        <authorList>
            <person name="Hensen N."/>
            <person name="Bonometti L."/>
            <person name="Westerberg I."/>
            <person name="Brannstrom I.O."/>
            <person name="Guillou S."/>
            <person name="Cros-Aarteil S."/>
            <person name="Calhoun S."/>
            <person name="Haridas S."/>
            <person name="Kuo A."/>
            <person name="Mondo S."/>
            <person name="Pangilinan J."/>
            <person name="Riley R."/>
            <person name="LaButti K."/>
            <person name="Andreopoulos B."/>
            <person name="Lipzen A."/>
            <person name="Chen C."/>
            <person name="Yan M."/>
            <person name="Daum C."/>
            <person name="Ng V."/>
            <person name="Clum A."/>
            <person name="Steindorff A."/>
            <person name="Ohm R.A."/>
            <person name="Martin F."/>
            <person name="Silar P."/>
            <person name="Natvig D.O."/>
            <person name="Lalanne C."/>
            <person name="Gautier V."/>
            <person name="Ament-Velasquez S.L."/>
            <person name="Kruys A."/>
            <person name="Hutchinson M.I."/>
            <person name="Powell A.J."/>
            <person name="Barry K."/>
            <person name="Miller A.N."/>
            <person name="Grigoriev I.V."/>
            <person name="Debuchy R."/>
            <person name="Gladieux P."/>
            <person name="Hiltunen Thoren M."/>
            <person name="Johannesson H."/>
        </authorList>
    </citation>
    <scope>NUCLEOTIDE SEQUENCE [LARGE SCALE GENOMIC DNA]</scope>
    <source>
        <strain evidence="3">CBS 284.82</strain>
    </source>
</reference>
<feature type="region of interest" description="Disordered" evidence="1">
    <location>
        <begin position="165"/>
        <end position="192"/>
    </location>
</feature>
<gene>
    <name evidence="2" type="ORF">C8A01DRAFT_36666</name>
</gene>
<sequence length="310" mass="37005">MPRARRYEIDYDELHYDDIDYDDLSDDDAPDGIEYDVNLPPTFSHNLKFRLAVEEDREALEEISMYAVTPSDGSIHGHQLACVPEEYWDEFPRRMEMITKNDFFTCVVAEFVGQGFRIPDGTILGYTVWGWAEYTKDDDGGTTVKMGMLPRVFELWDKYLADSKKPTDDHEYRPRVVQRRVPPRPEHEGRRRTRVGRRREHCMWILQDMEWDCRLHPRDIEQHLIGWGCNIADRERIRLAVTWPWENTDEFERQGFDVRDYDDHSNYRVRDMYGFVQFLEMVKMRRRPRRVAEGNDNANANNNANNNVQR</sequence>
<comment type="caution">
    <text evidence="2">The sequence shown here is derived from an EMBL/GenBank/DDBJ whole genome shotgun (WGS) entry which is preliminary data.</text>
</comment>
<organism evidence="2 3">
    <name type="scientific">Parachaetomium inaequale</name>
    <dbReference type="NCBI Taxonomy" id="2588326"/>
    <lineage>
        <taxon>Eukaryota</taxon>
        <taxon>Fungi</taxon>
        <taxon>Dikarya</taxon>
        <taxon>Ascomycota</taxon>
        <taxon>Pezizomycotina</taxon>
        <taxon>Sordariomycetes</taxon>
        <taxon>Sordariomycetidae</taxon>
        <taxon>Sordariales</taxon>
        <taxon>Chaetomiaceae</taxon>
        <taxon>Parachaetomium</taxon>
    </lineage>
</organism>
<feature type="region of interest" description="Disordered" evidence="1">
    <location>
        <begin position="290"/>
        <end position="310"/>
    </location>
</feature>
<evidence type="ECO:0000313" key="2">
    <source>
        <dbReference type="EMBL" id="KAK4039368.1"/>
    </source>
</evidence>
<keyword evidence="3" id="KW-1185">Reference proteome</keyword>
<dbReference type="EMBL" id="MU854402">
    <property type="protein sequence ID" value="KAK4039368.1"/>
    <property type="molecule type" value="Genomic_DNA"/>
</dbReference>
<dbReference type="AlphaFoldDB" id="A0AAN6SRI0"/>
<proteinExistence type="predicted"/>
<evidence type="ECO:0000313" key="3">
    <source>
        <dbReference type="Proteomes" id="UP001303115"/>
    </source>
</evidence>
<evidence type="ECO:0000256" key="1">
    <source>
        <dbReference type="SAM" id="MobiDB-lite"/>
    </source>
</evidence>
<protein>
    <submittedName>
        <fullName evidence="2">Uncharacterized protein</fullName>
    </submittedName>
</protein>
<name>A0AAN6SRI0_9PEZI</name>
<feature type="compositionally biased region" description="Low complexity" evidence="1">
    <location>
        <begin position="295"/>
        <end position="310"/>
    </location>
</feature>
<dbReference type="Proteomes" id="UP001303115">
    <property type="component" value="Unassembled WGS sequence"/>
</dbReference>
<accession>A0AAN6SRI0</accession>
<feature type="compositionally biased region" description="Basic and acidic residues" evidence="1">
    <location>
        <begin position="165"/>
        <end position="174"/>
    </location>
</feature>